<accession>A0ABN7W3U8</accession>
<feature type="non-terminal residue" evidence="1">
    <location>
        <position position="1"/>
    </location>
</feature>
<dbReference type="EMBL" id="CAJVQB010030315">
    <property type="protein sequence ID" value="CAG8815371.1"/>
    <property type="molecule type" value="Genomic_DNA"/>
</dbReference>
<sequence length="270" mass="32026">NKQKTTLLKNKSNKVEDEAMFDYSNISEFTYNSLISFKNIDEFCENDNKELTINFNIELSSIIDVILNKDNENFIEQDKKLYLEIIQHIIKFIGYRWIYKNKNSKKNSLLTVYHCNCRIDQAKYQAKHPNSESQRDTSTRIEHYNCEGTIKVEVFVSLNLVKIKYLHLMLYSYPIHIATSIEICEFIKTNTNYLVSELYHQIKEKQLNGYENITIQQTYFWWFKESHKMYQHNSNTLILAKLLLAKLNKEIIIDLSTPIPALGFIIALFY</sequence>
<proteinExistence type="predicted"/>
<evidence type="ECO:0000313" key="1">
    <source>
        <dbReference type="EMBL" id="CAG8815371.1"/>
    </source>
</evidence>
<keyword evidence="2" id="KW-1185">Reference proteome</keyword>
<dbReference type="Proteomes" id="UP000789901">
    <property type="component" value="Unassembled WGS sequence"/>
</dbReference>
<organism evidence="1 2">
    <name type="scientific">Gigaspora margarita</name>
    <dbReference type="NCBI Taxonomy" id="4874"/>
    <lineage>
        <taxon>Eukaryota</taxon>
        <taxon>Fungi</taxon>
        <taxon>Fungi incertae sedis</taxon>
        <taxon>Mucoromycota</taxon>
        <taxon>Glomeromycotina</taxon>
        <taxon>Glomeromycetes</taxon>
        <taxon>Diversisporales</taxon>
        <taxon>Gigasporaceae</taxon>
        <taxon>Gigaspora</taxon>
    </lineage>
</organism>
<evidence type="ECO:0000313" key="2">
    <source>
        <dbReference type="Proteomes" id="UP000789901"/>
    </source>
</evidence>
<name>A0ABN7W3U8_GIGMA</name>
<comment type="caution">
    <text evidence="1">The sequence shown here is derived from an EMBL/GenBank/DDBJ whole genome shotgun (WGS) entry which is preliminary data.</text>
</comment>
<reference evidence="1 2" key="1">
    <citation type="submission" date="2021-06" db="EMBL/GenBank/DDBJ databases">
        <authorList>
            <person name="Kallberg Y."/>
            <person name="Tangrot J."/>
            <person name="Rosling A."/>
        </authorList>
    </citation>
    <scope>NUCLEOTIDE SEQUENCE [LARGE SCALE GENOMIC DNA]</scope>
    <source>
        <strain evidence="1 2">120-4 pot B 10/14</strain>
    </source>
</reference>
<protein>
    <submittedName>
        <fullName evidence="1">12194_t:CDS:1</fullName>
    </submittedName>
</protein>
<gene>
    <name evidence="1" type="ORF">GMARGA_LOCUS26274</name>
</gene>